<dbReference type="PANTHER" id="PTHR43796">
    <property type="entry name" value="CARBOXYNORSPERMIDINE SYNTHASE"/>
    <property type="match status" value="1"/>
</dbReference>
<proteinExistence type="predicted"/>
<feature type="domain" description="Saccharopine dehydrogenase NADP binding" evidence="1">
    <location>
        <begin position="8"/>
        <end position="106"/>
    </location>
</feature>
<organism evidence="2 3">
    <name type="scientific">Entotheonella factor</name>
    <dbReference type="NCBI Taxonomy" id="1429438"/>
    <lineage>
        <taxon>Bacteria</taxon>
        <taxon>Pseudomonadati</taxon>
        <taxon>Nitrospinota/Tectimicrobiota group</taxon>
        <taxon>Candidatus Tectimicrobiota</taxon>
        <taxon>Candidatus Entotheonellia</taxon>
        <taxon>Candidatus Entotheonellales</taxon>
        <taxon>Candidatus Entotheonellaceae</taxon>
        <taxon>Candidatus Entotheonella</taxon>
    </lineage>
</organism>
<dbReference type="Proteomes" id="UP000019141">
    <property type="component" value="Unassembled WGS sequence"/>
</dbReference>
<reference evidence="2 3" key="1">
    <citation type="journal article" date="2014" name="Nature">
        <title>An environmental bacterial taxon with a large and distinct metabolic repertoire.</title>
        <authorList>
            <person name="Wilson M.C."/>
            <person name="Mori T."/>
            <person name="Ruckert C."/>
            <person name="Uria A.R."/>
            <person name="Helf M.J."/>
            <person name="Takada K."/>
            <person name="Gernert C."/>
            <person name="Steffens U.A."/>
            <person name="Heycke N."/>
            <person name="Schmitt S."/>
            <person name="Rinke C."/>
            <person name="Helfrich E.J."/>
            <person name="Brachmann A.O."/>
            <person name="Gurgui C."/>
            <person name="Wakimoto T."/>
            <person name="Kracht M."/>
            <person name="Crusemann M."/>
            <person name="Hentschel U."/>
            <person name="Abe I."/>
            <person name="Matsunaga S."/>
            <person name="Kalinowski J."/>
            <person name="Takeyama H."/>
            <person name="Piel J."/>
        </authorList>
    </citation>
    <scope>NUCLEOTIDE SEQUENCE [LARGE SCALE GENOMIC DNA]</scope>
    <source>
        <strain evidence="3">TSY1</strain>
    </source>
</reference>
<dbReference type="InterPro" id="IPR036291">
    <property type="entry name" value="NAD(P)-bd_dom_sf"/>
</dbReference>
<dbReference type="Gene3D" id="3.40.50.720">
    <property type="entry name" value="NAD(P)-binding Rossmann-like Domain"/>
    <property type="match status" value="1"/>
</dbReference>
<comment type="caution">
    <text evidence="2">The sequence shown here is derived from an EMBL/GenBank/DDBJ whole genome shotgun (WGS) entry which is preliminary data.</text>
</comment>
<dbReference type="InterPro" id="IPR005097">
    <property type="entry name" value="Sacchrp_dh_NADP-bd"/>
</dbReference>
<evidence type="ECO:0000313" key="3">
    <source>
        <dbReference type="Proteomes" id="UP000019141"/>
    </source>
</evidence>
<dbReference type="SUPFAM" id="SSF51735">
    <property type="entry name" value="NAD(P)-binding Rossmann-fold domains"/>
    <property type="match status" value="1"/>
</dbReference>
<keyword evidence="3" id="KW-1185">Reference proteome</keyword>
<name>W4L9J1_ENTF1</name>
<dbReference type="PANTHER" id="PTHR43796:SF2">
    <property type="entry name" value="CARBOXYNORSPERMIDINE SYNTHASE"/>
    <property type="match status" value="1"/>
</dbReference>
<evidence type="ECO:0000259" key="1">
    <source>
        <dbReference type="Pfam" id="PF03435"/>
    </source>
</evidence>
<dbReference type="AlphaFoldDB" id="W4L9J1"/>
<evidence type="ECO:0000313" key="2">
    <source>
        <dbReference type="EMBL" id="ETW94335.1"/>
    </source>
</evidence>
<accession>W4L9J1</accession>
<dbReference type="Gene3D" id="3.30.360.10">
    <property type="entry name" value="Dihydrodipicolinate Reductase, domain 2"/>
    <property type="match status" value="1"/>
</dbReference>
<dbReference type="EMBL" id="AZHW01001081">
    <property type="protein sequence ID" value="ETW94335.1"/>
    <property type="molecule type" value="Genomic_DNA"/>
</dbReference>
<protein>
    <recommendedName>
        <fullName evidence="1">Saccharopine dehydrogenase NADP binding domain-containing protein</fullName>
    </recommendedName>
</protein>
<dbReference type="Pfam" id="PF03435">
    <property type="entry name" value="Sacchrp_dh_NADP"/>
    <property type="match status" value="1"/>
</dbReference>
<sequence length="385" mass="41566">MTTSDMTVLVLGGAGGVGSETARQLVARGRFSRLILADREIEAAQHLAHELGVEATEIDVMDRQALVQLMRQARVVLNTTGPFFRYGLAVVQSAIEAGVPYADVNDEDGPIRDLFATDDIHQAAQEAGIPLVVGLSTSPGLTNILTRYAAQQMDTVATAHIALATGPWTRGPAVMAHHLHINSAPATIYRDGHWVQVPAMSEPEVITFPWPPGHAPVHIVGHAEPLTLPRFLPSLEEVVMKMGHPEPINQLYRDLARYGLTSDEPVRCGGVEVSPAAFMAAYLGSAQADEVFGFSQLTPYSIRQIRLTGQLDNRPLVLCYQFAMPGGPRETALPLVICGEMLAQGSIHPGLLAPEALDPAPFLRELPSLGVRSRLIREEELATLP</sequence>
<gene>
    <name evidence="2" type="ORF">ETSY1_35335</name>
</gene>
<dbReference type="HOGENOM" id="CLU_032858_3_1_7"/>